<evidence type="ECO:0000256" key="6">
    <source>
        <dbReference type="SAM" id="SignalP"/>
    </source>
</evidence>
<dbReference type="SMART" id="SM00494">
    <property type="entry name" value="ChtBD2"/>
    <property type="match status" value="3"/>
</dbReference>
<dbReference type="PROSITE" id="PS50940">
    <property type="entry name" value="CHIT_BIND_II"/>
    <property type="match status" value="2"/>
</dbReference>
<reference evidence="9" key="3">
    <citation type="submission" date="2025-08" db="UniProtKB">
        <authorList>
            <consortium name="RefSeq"/>
        </authorList>
    </citation>
    <scope>IDENTIFICATION</scope>
    <source>
        <tissue evidence="9">Whole organism</tissue>
    </source>
</reference>
<feature type="domain" description="Chitin-binding type-2" evidence="7">
    <location>
        <begin position="140"/>
        <end position="194"/>
    </location>
</feature>
<keyword evidence="2 6" id="KW-0732">Signal</keyword>
<dbReference type="GeneID" id="108612240"/>
<keyword evidence="5" id="KW-0325">Glycoprotein</keyword>
<dbReference type="PANTHER" id="PTHR23301:SF106">
    <property type="entry name" value="CHITIN-BINDING TYPE-2 DOMAIN-CONTAINING PROTEIN-RELATED"/>
    <property type="match status" value="1"/>
</dbReference>
<organism evidence="8 9">
    <name type="scientific">Drosophila arizonae</name>
    <name type="common">Fruit fly</name>
    <dbReference type="NCBI Taxonomy" id="7263"/>
    <lineage>
        <taxon>Eukaryota</taxon>
        <taxon>Metazoa</taxon>
        <taxon>Ecdysozoa</taxon>
        <taxon>Arthropoda</taxon>
        <taxon>Hexapoda</taxon>
        <taxon>Insecta</taxon>
        <taxon>Pterygota</taxon>
        <taxon>Neoptera</taxon>
        <taxon>Endopterygota</taxon>
        <taxon>Diptera</taxon>
        <taxon>Brachycera</taxon>
        <taxon>Muscomorpha</taxon>
        <taxon>Ephydroidea</taxon>
        <taxon>Drosophilidae</taxon>
        <taxon>Drosophila</taxon>
    </lineage>
</organism>
<reference evidence="8" key="2">
    <citation type="journal article" date="2016" name="G3 (Bethesda)">
        <title>Genome Evolution in Three Species of Cactophilic Drosophila.</title>
        <authorList>
            <person name="Sanchez-Flores A."/>
            <person name="Penazola F."/>
            <person name="Carpinteyro-Ponce J."/>
            <person name="Nazario-Yepiz N."/>
            <person name="Abreu-Goodger C."/>
            <person name="Machado C.A."/>
            <person name="Markow T.A."/>
        </authorList>
    </citation>
    <scope>NUCLEOTIDE SEQUENCE [LARGE SCALE GENOMIC DNA]</scope>
</reference>
<dbReference type="SUPFAM" id="SSF57625">
    <property type="entry name" value="Invertebrate chitin-binding proteins"/>
    <property type="match status" value="3"/>
</dbReference>
<protein>
    <submittedName>
        <fullName evidence="9">Tenascin-like</fullName>
    </submittedName>
</protein>
<dbReference type="RefSeq" id="XP_017860643.1">
    <property type="nucleotide sequence ID" value="XM_018005154.1"/>
</dbReference>
<dbReference type="Proteomes" id="UP000694904">
    <property type="component" value="Chromosome 2"/>
</dbReference>
<dbReference type="PANTHER" id="PTHR23301">
    <property type="entry name" value="CHITIN BINDING PERITROPHIN-A"/>
    <property type="match status" value="1"/>
</dbReference>
<evidence type="ECO:0000256" key="5">
    <source>
        <dbReference type="ARBA" id="ARBA00023180"/>
    </source>
</evidence>
<evidence type="ECO:0000256" key="1">
    <source>
        <dbReference type="ARBA" id="ARBA00022669"/>
    </source>
</evidence>
<dbReference type="InterPro" id="IPR036508">
    <property type="entry name" value="Chitin-bd_dom_sf"/>
</dbReference>
<reference evidence="8" key="1">
    <citation type="journal article" date="1997" name="Nucleic Acids Res.">
        <title>tRNAscan-SE: a program for improved detection of transfer RNA genes in genomic sequence.</title>
        <authorList>
            <person name="Lowe T.M."/>
            <person name="Eddy S.R."/>
        </authorList>
    </citation>
    <scope>NUCLEOTIDE SEQUENCE [LARGE SCALE GENOMIC DNA]</scope>
</reference>
<keyword evidence="1" id="KW-0147">Chitin-binding</keyword>
<dbReference type="Pfam" id="PF01607">
    <property type="entry name" value="CBM_14"/>
    <property type="match status" value="3"/>
</dbReference>
<feature type="domain" description="Chitin-binding type-2" evidence="7">
    <location>
        <begin position="30"/>
        <end position="84"/>
    </location>
</feature>
<evidence type="ECO:0000256" key="4">
    <source>
        <dbReference type="ARBA" id="ARBA00023157"/>
    </source>
</evidence>
<proteinExistence type="predicted"/>
<sequence>MWTMPDWINYSALHIWLILYSVCPISTNTRSKCLEGTVKSQAEDCSIYWQCLNGETVLQSCPTQSYFDPAWEVCVIDVSGRCVAAVAQCAEGQIEVIPGNSCGFFRCVNGSLEEEKCQLGSYFNASLKLCEIDENGICDSKQCSEGSLQADPKDCSGYLMCVDGNLIEKKCAKVSFFNADLKICEIDENGICDPNNDKCTEGSLEADPKDCSGYLICVDGNQCCLKDM</sequence>
<keyword evidence="3" id="KW-0677">Repeat</keyword>
<keyword evidence="8" id="KW-1185">Reference proteome</keyword>
<evidence type="ECO:0000313" key="9">
    <source>
        <dbReference type="RefSeq" id="XP_017860643.1"/>
    </source>
</evidence>
<evidence type="ECO:0000256" key="2">
    <source>
        <dbReference type="ARBA" id="ARBA00022729"/>
    </source>
</evidence>
<name>A0ABM1P0A7_DROAR</name>
<dbReference type="Gene3D" id="2.170.140.10">
    <property type="entry name" value="Chitin binding domain"/>
    <property type="match status" value="3"/>
</dbReference>
<feature type="chain" id="PRO_5046020174" evidence="6">
    <location>
        <begin position="28"/>
        <end position="228"/>
    </location>
</feature>
<evidence type="ECO:0000313" key="8">
    <source>
        <dbReference type="Proteomes" id="UP000694904"/>
    </source>
</evidence>
<evidence type="ECO:0000259" key="7">
    <source>
        <dbReference type="PROSITE" id="PS50940"/>
    </source>
</evidence>
<feature type="signal peptide" evidence="6">
    <location>
        <begin position="1"/>
        <end position="27"/>
    </location>
</feature>
<dbReference type="InterPro" id="IPR002557">
    <property type="entry name" value="Chitin-bd_dom"/>
</dbReference>
<keyword evidence="4" id="KW-1015">Disulfide bond</keyword>
<dbReference type="InterPro" id="IPR051940">
    <property type="entry name" value="Chitin_bind-dev_reg"/>
</dbReference>
<accession>A0ABM1P0A7</accession>
<gene>
    <name evidence="9" type="primary">LOC108612240</name>
</gene>
<evidence type="ECO:0000256" key="3">
    <source>
        <dbReference type="ARBA" id="ARBA00022737"/>
    </source>
</evidence>